<evidence type="ECO:0000313" key="2">
    <source>
        <dbReference type="Proteomes" id="UP000078542"/>
    </source>
</evidence>
<proteinExistence type="predicted"/>
<name>A0A151IB60_9HYME</name>
<dbReference type="AlphaFoldDB" id="A0A151IB60"/>
<reference evidence="1 2" key="1">
    <citation type="submission" date="2016-03" db="EMBL/GenBank/DDBJ databases">
        <title>Cyphomyrmex costatus WGS genome.</title>
        <authorList>
            <person name="Nygaard S."/>
            <person name="Hu H."/>
            <person name="Boomsma J."/>
            <person name="Zhang G."/>
        </authorList>
    </citation>
    <scope>NUCLEOTIDE SEQUENCE [LARGE SCALE GENOMIC DNA]</scope>
    <source>
        <strain evidence="1">MS0001</strain>
        <tissue evidence="1">Whole body</tissue>
    </source>
</reference>
<dbReference type="EMBL" id="KQ978129">
    <property type="protein sequence ID" value="KYM96851.1"/>
    <property type="molecule type" value="Genomic_DNA"/>
</dbReference>
<evidence type="ECO:0000313" key="1">
    <source>
        <dbReference type="EMBL" id="KYM96851.1"/>
    </source>
</evidence>
<dbReference type="Proteomes" id="UP000078542">
    <property type="component" value="Unassembled WGS sequence"/>
</dbReference>
<protein>
    <recommendedName>
        <fullName evidence="3">Nuclease HARBI1</fullName>
    </recommendedName>
</protein>
<dbReference type="STRING" id="456900.A0A151IB60"/>
<gene>
    <name evidence="1" type="ORF">ALC62_12479</name>
</gene>
<sequence length="120" mass="14103">MRPYQGDFMHLFQELKHDADIFFKYTRMNEDTFNLLLSKLQPYLQKNNWRALPPEQRLIMTLRYFATGDQMTSIALAYRVGLSTAHSVIPETCEIISSALGTKYLKVSTNCFRNEIIYRL</sequence>
<keyword evidence="2" id="KW-1185">Reference proteome</keyword>
<accession>A0A151IB60</accession>
<organism evidence="1 2">
    <name type="scientific">Cyphomyrmex costatus</name>
    <dbReference type="NCBI Taxonomy" id="456900"/>
    <lineage>
        <taxon>Eukaryota</taxon>
        <taxon>Metazoa</taxon>
        <taxon>Ecdysozoa</taxon>
        <taxon>Arthropoda</taxon>
        <taxon>Hexapoda</taxon>
        <taxon>Insecta</taxon>
        <taxon>Pterygota</taxon>
        <taxon>Neoptera</taxon>
        <taxon>Endopterygota</taxon>
        <taxon>Hymenoptera</taxon>
        <taxon>Apocrita</taxon>
        <taxon>Aculeata</taxon>
        <taxon>Formicoidea</taxon>
        <taxon>Formicidae</taxon>
        <taxon>Myrmicinae</taxon>
        <taxon>Cyphomyrmex</taxon>
    </lineage>
</organism>
<evidence type="ECO:0008006" key="3">
    <source>
        <dbReference type="Google" id="ProtNLM"/>
    </source>
</evidence>